<dbReference type="CDD" id="cd00229">
    <property type="entry name" value="SGNH_hydrolase"/>
    <property type="match status" value="1"/>
</dbReference>
<reference evidence="2 3" key="1">
    <citation type="submission" date="2020-08" db="EMBL/GenBank/DDBJ databases">
        <title>Description of Clavibacter zhangzhiyonge sp. nov., a phytopathogenic actinobacterium isolated from barley seeds, causing leaf brown spot and decline.</title>
        <authorList>
            <person name="Tian Q."/>
            <person name="Chuan J."/>
            <person name="Zhao W."/>
            <person name="Li X."/>
        </authorList>
    </citation>
    <scope>NUCLEOTIDE SEQUENCE [LARGE SCALE GENOMIC DNA]</scope>
    <source>
        <strain evidence="2 3">DM1</strain>
    </source>
</reference>
<dbReference type="AlphaFoldDB" id="A0A7L7Z128"/>
<accession>A0A7L7Z128</accession>
<dbReference type="GO" id="GO:0016787">
    <property type="term" value="F:hydrolase activity"/>
    <property type="evidence" value="ECO:0007669"/>
    <property type="project" value="UniProtKB-KW"/>
</dbReference>
<organism evidence="2 3">
    <name type="scientific">Clavibacter zhangzhiyongii</name>
    <dbReference type="NCBI Taxonomy" id="2768071"/>
    <lineage>
        <taxon>Bacteria</taxon>
        <taxon>Bacillati</taxon>
        <taxon>Actinomycetota</taxon>
        <taxon>Actinomycetes</taxon>
        <taxon>Micrococcales</taxon>
        <taxon>Microbacteriaceae</taxon>
        <taxon>Clavibacter</taxon>
    </lineage>
</organism>
<dbReference type="KEGG" id="czh:H9X71_12510"/>
<dbReference type="PANTHER" id="PTHR30383">
    <property type="entry name" value="THIOESTERASE 1/PROTEASE 1/LYSOPHOSPHOLIPASE L1"/>
    <property type="match status" value="1"/>
</dbReference>
<keyword evidence="2" id="KW-0378">Hydrolase</keyword>
<dbReference type="Pfam" id="PF13472">
    <property type="entry name" value="Lipase_GDSL_2"/>
    <property type="match status" value="1"/>
</dbReference>
<keyword evidence="3" id="KW-1185">Reference proteome</keyword>
<dbReference type="InterPro" id="IPR036514">
    <property type="entry name" value="SGNH_hydro_sf"/>
</dbReference>
<dbReference type="SUPFAM" id="SSF52266">
    <property type="entry name" value="SGNH hydrolase"/>
    <property type="match status" value="1"/>
</dbReference>
<proteinExistence type="predicted"/>
<evidence type="ECO:0000259" key="1">
    <source>
        <dbReference type="Pfam" id="PF13472"/>
    </source>
</evidence>
<dbReference type="EMBL" id="CP061274">
    <property type="protein sequence ID" value="QOD43399.1"/>
    <property type="molecule type" value="Genomic_DNA"/>
</dbReference>
<gene>
    <name evidence="2" type="ORF">H9X71_12510</name>
</gene>
<protein>
    <submittedName>
        <fullName evidence="2">SGNH/GDSL hydrolase family protein</fullName>
    </submittedName>
</protein>
<evidence type="ECO:0000313" key="2">
    <source>
        <dbReference type="EMBL" id="QOD43399.1"/>
    </source>
</evidence>
<dbReference type="Proteomes" id="UP000516660">
    <property type="component" value="Chromosome"/>
</dbReference>
<dbReference type="InterPro" id="IPR051532">
    <property type="entry name" value="Ester_Hydrolysis_Enzymes"/>
</dbReference>
<name>A0A7L7Z128_9MICO</name>
<dbReference type="RefSeq" id="WP_191147386.1">
    <property type="nucleotide sequence ID" value="NZ_CP061274.1"/>
</dbReference>
<dbReference type="InterPro" id="IPR013830">
    <property type="entry name" value="SGNH_hydro"/>
</dbReference>
<feature type="domain" description="SGNH hydrolase-type esterase" evidence="1">
    <location>
        <begin position="41"/>
        <end position="210"/>
    </location>
</feature>
<evidence type="ECO:0000313" key="3">
    <source>
        <dbReference type="Proteomes" id="UP000516660"/>
    </source>
</evidence>
<sequence length="222" mass="22722">MGLSLAALGQVGKPSADAGSVPTGSSASAAPTTERLTAVYLGDSYTAGAGSTKPSEMFATVVSAREQWTTVNLGRGGTGYGATAGKEACGLDYCPTYREMIPEAVAADPDVVIVSGGRNDRDVDAALLEQVEATYADLRSALPDARIVATSPLWDDDPTVPADFDRLGDTIRAAAERAGGVYLDIGQPLLGHPELLSPDGVHPNDAGHRAIGESIDAALPAQ</sequence>
<dbReference type="Gene3D" id="3.40.50.1110">
    <property type="entry name" value="SGNH hydrolase"/>
    <property type="match status" value="1"/>
</dbReference>